<keyword evidence="1 3" id="KW-0808">Transferase</keyword>
<keyword evidence="4" id="KW-1185">Reference proteome</keyword>
<dbReference type="CDD" id="cd04301">
    <property type="entry name" value="NAT_SF"/>
    <property type="match status" value="1"/>
</dbReference>
<reference evidence="3 4" key="1">
    <citation type="submission" date="2018-03" db="EMBL/GenBank/DDBJ databases">
        <title>Genomic Encyclopedia of Archaeal and Bacterial Type Strains, Phase II (KMG-II): from individual species to whole genera.</title>
        <authorList>
            <person name="Goeker M."/>
        </authorList>
    </citation>
    <scope>NUCLEOTIDE SEQUENCE [LARGE SCALE GENOMIC DNA]</scope>
    <source>
        <strain evidence="3 4">DSM 28229</strain>
    </source>
</reference>
<dbReference type="OrthoDB" id="2352823at2"/>
<dbReference type="GO" id="GO:0008080">
    <property type="term" value="F:N-acetyltransferase activity"/>
    <property type="evidence" value="ECO:0007669"/>
    <property type="project" value="InterPro"/>
</dbReference>
<dbReference type="PANTHER" id="PTHR13947:SF37">
    <property type="entry name" value="LD18367P"/>
    <property type="match status" value="1"/>
</dbReference>
<sequence>MIIKEIKHGSEDYKRTVELRDAVLRKPLNLEFSAEELDNEFDSFHLAALNDHDEVVGCLVLQPLENQQIKMRQVAIREDFQGKGLGKVLVNFSEVFSYEQDFNEMIVHSRDVAMGFYEKLGYTKVGEPFEEVGIKHFRLEKKL</sequence>
<dbReference type="PROSITE" id="PS51186">
    <property type="entry name" value="GNAT"/>
    <property type="match status" value="1"/>
</dbReference>
<gene>
    <name evidence="3" type="ORF">BC781_103459</name>
</gene>
<protein>
    <submittedName>
        <fullName evidence="3">Acetyltransferase (GNAT) family protein</fullName>
    </submittedName>
</protein>
<dbReference type="RefSeq" id="WP_109618960.1">
    <property type="nucleotide sequence ID" value="NZ_QGDO01000003.1"/>
</dbReference>
<evidence type="ECO:0000313" key="3">
    <source>
        <dbReference type="EMBL" id="PWJ42208.1"/>
    </source>
</evidence>
<organism evidence="3 4">
    <name type="scientific">Sediminitomix flava</name>
    <dbReference type="NCBI Taxonomy" id="379075"/>
    <lineage>
        <taxon>Bacteria</taxon>
        <taxon>Pseudomonadati</taxon>
        <taxon>Bacteroidota</taxon>
        <taxon>Cytophagia</taxon>
        <taxon>Cytophagales</taxon>
        <taxon>Flammeovirgaceae</taxon>
        <taxon>Sediminitomix</taxon>
    </lineage>
</organism>
<evidence type="ECO:0000313" key="4">
    <source>
        <dbReference type="Proteomes" id="UP000245535"/>
    </source>
</evidence>
<dbReference type="AlphaFoldDB" id="A0A315ZBP6"/>
<evidence type="ECO:0000256" key="1">
    <source>
        <dbReference type="ARBA" id="ARBA00022679"/>
    </source>
</evidence>
<dbReference type="SUPFAM" id="SSF55729">
    <property type="entry name" value="Acyl-CoA N-acyltransferases (Nat)"/>
    <property type="match status" value="1"/>
</dbReference>
<dbReference type="InterPro" id="IPR016181">
    <property type="entry name" value="Acyl_CoA_acyltransferase"/>
</dbReference>
<dbReference type="Proteomes" id="UP000245535">
    <property type="component" value="Unassembled WGS sequence"/>
</dbReference>
<dbReference type="PANTHER" id="PTHR13947">
    <property type="entry name" value="GNAT FAMILY N-ACETYLTRANSFERASE"/>
    <property type="match status" value="1"/>
</dbReference>
<dbReference type="InterPro" id="IPR000182">
    <property type="entry name" value="GNAT_dom"/>
</dbReference>
<dbReference type="Gene3D" id="3.40.630.30">
    <property type="match status" value="1"/>
</dbReference>
<comment type="caution">
    <text evidence="3">The sequence shown here is derived from an EMBL/GenBank/DDBJ whole genome shotgun (WGS) entry which is preliminary data.</text>
</comment>
<name>A0A315ZBP6_SEDFL</name>
<feature type="domain" description="N-acetyltransferase" evidence="2">
    <location>
        <begin position="1"/>
        <end position="143"/>
    </location>
</feature>
<evidence type="ECO:0000259" key="2">
    <source>
        <dbReference type="PROSITE" id="PS51186"/>
    </source>
</evidence>
<proteinExistence type="predicted"/>
<accession>A0A315ZBP6</accession>
<dbReference type="EMBL" id="QGDO01000003">
    <property type="protein sequence ID" value="PWJ42208.1"/>
    <property type="molecule type" value="Genomic_DNA"/>
</dbReference>
<dbReference type="InterPro" id="IPR050769">
    <property type="entry name" value="NAT_camello-type"/>
</dbReference>
<dbReference type="Pfam" id="PF13673">
    <property type="entry name" value="Acetyltransf_10"/>
    <property type="match status" value="1"/>
</dbReference>